<dbReference type="eggNOG" id="ENOG5032DEW">
    <property type="taxonomic scope" value="Bacteria"/>
</dbReference>
<dbReference type="Proteomes" id="UP000004169">
    <property type="component" value="Unassembled WGS sequence"/>
</dbReference>
<feature type="region of interest" description="Disordered" evidence="1">
    <location>
        <begin position="51"/>
        <end position="139"/>
    </location>
</feature>
<name>H8FUQ3_MAGML</name>
<evidence type="ECO:0000313" key="3">
    <source>
        <dbReference type="Proteomes" id="UP000004169"/>
    </source>
</evidence>
<gene>
    <name evidence="2" type="ORF">PHAMO_320060</name>
</gene>
<accession>H8FUQ3</accession>
<keyword evidence="3" id="KW-1185">Reference proteome</keyword>
<dbReference type="AlphaFoldDB" id="H8FUQ3"/>
<evidence type="ECO:0000313" key="2">
    <source>
        <dbReference type="EMBL" id="CCG42091.1"/>
    </source>
</evidence>
<dbReference type="EMBL" id="CAHP01000026">
    <property type="protein sequence ID" value="CCG42091.1"/>
    <property type="molecule type" value="Genomic_DNA"/>
</dbReference>
<comment type="caution">
    <text evidence="2">The sequence shown here is derived from an EMBL/GenBank/DDBJ whole genome shotgun (WGS) entry which is preliminary data.</text>
</comment>
<proteinExistence type="predicted"/>
<dbReference type="STRING" id="1150626.PHAMO_320060"/>
<reference evidence="2 3" key="1">
    <citation type="journal article" date="2012" name="J. Bacteriol.">
        <title>Draft Genome Sequence of the Purple Photosynthetic Bacterium Phaeospirillum molischianum DSM120, a Particularly Versatile Bacterium.</title>
        <authorList>
            <person name="Duquesne K."/>
            <person name="Prima V."/>
            <person name="Ji B."/>
            <person name="Rouy Z."/>
            <person name="Medigue C."/>
            <person name="Talla E."/>
            <person name="Sturgis J.N."/>
        </authorList>
    </citation>
    <scope>NUCLEOTIDE SEQUENCE [LARGE SCALE GENOMIC DNA]</scope>
    <source>
        <strain evidence="3">DSM120</strain>
    </source>
</reference>
<organism evidence="2 3">
    <name type="scientific">Magnetospirillum molischianum DSM 120</name>
    <dbReference type="NCBI Taxonomy" id="1150626"/>
    <lineage>
        <taxon>Bacteria</taxon>
        <taxon>Pseudomonadati</taxon>
        <taxon>Pseudomonadota</taxon>
        <taxon>Alphaproteobacteria</taxon>
        <taxon>Rhodospirillales</taxon>
        <taxon>Rhodospirillaceae</taxon>
        <taxon>Magnetospirillum</taxon>
    </lineage>
</organism>
<sequence>MIRRRLRLSTTAWALLISLVLHLAAILAVRQIEVYIPFDPAQERVTNVELVPQLPPSPPPPPPLPSPPPPPPPPPEPKPEPKAKEPPPPPPQLNRAPIAKQSSGAKSGETAPRPAQTTAAVVSVETGGSRKPTAPVRGGLSQSAQDFILAQILKMWRFDSASMKGKGVVISAVIEINADGTLGGMMNRSVPWNPEAVISGYDRLPPNSALRRALESYLLALRLSQPLTLPPDDGKGWPRRMVLRFAIDDL</sequence>
<evidence type="ECO:0000256" key="1">
    <source>
        <dbReference type="SAM" id="MobiDB-lite"/>
    </source>
</evidence>
<feature type="compositionally biased region" description="Pro residues" evidence="1">
    <location>
        <begin position="53"/>
        <end position="76"/>
    </location>
</feature>
<protein>
    <submittedName>
        <fullName evidence="2">Periplasmic protein TonB, links inner and outer membranes</fullName>
    </submittedName>
</protein>
<dbReference type="RefSeq" id="WP_002729681.1">
    <property type="nucleotide sequence ID" value="NZ_CAHP01000026.1"/>
</dbReference>